<dbReference type="InterPro" id="IPR011989">
    <property type="entry name" value="ARM-like"/>
</dbReference>
<dbReference type="AlphaFoldDB" id="A0A8X7WP75"/>
<dbReference type="InterPro" id="IPR007216">
    <property type="entry name" value="CNOT9"/>
</dbReference>
<sequence length="294" mass="33934">MVNLPENLYEDYTRLKVNFPSASGSTFPPSPDIRTIIRWINDLHKKIPSTFDFTLQNLTTHREKFEILPRLLWNSRCTVAMMLQEIMNIYPHISRPVYSHNGMHHRVYNILLLFQCITLYPDTRNPFLTADMPFYFYPLMDINLTDKPLECLRLGALGVIAHMLKPPVDVAVVLYLVKTNCLQHCTKAIEIGLIESKTVAVYIFNQILSTGEGLQYCCVLPDRFFLIDGLLKNLLVYLTTMAKPCPSLFNLVVGCYAKLSYKPRARRGLRRYLPAMLFNGTFARLLAVRLKPFH</sequence>
<gene>
    <name evidence="1" type="ORF">Bca52824_003975</name>
</gene>
<proteinExistence type="predicted"/>
<reference evidence="1 2" key="1">
    <citation type="submission" date="2020-02" db="EMBL/GenBank/DDBJ databases">
        <authorList>
            <person name="Ma Q."/>
            <person name="Huang Y."/>
            <person name="Song X."/>
            <person name="Pei D."/>
        </authorList>
    </citation>
    <scope>NUCLEOTIDE SEQUENCE [LARGE SCALE GENOMIC DNA]</scope>
    <source>
        <strain evidence="1">Sxm20200214</strain>
        <tissue evidence="1">Leaf</tissue>
    </source>
</reference>
<evidence type="ECO:0000313" key="1">
    <source>
        <dbReference type="EMBL" id="KAG2332795.1"/>
    </source>
</evidence>
<accession>A0A8X7WP75</accession>
<dbReference type="Proteomes" id="UP000886595">
    <property type="component" value="Unassembled WGS sequence"/>
</dbReference>
<evidence type="ECO:0008006" key="3">
    <source>
        <dbReference type="Google" id="ProtNLM"/>
    </source>
</evidence>
<name>A0A8X7WP75_BRACI</name>
<dbReference type="GO" id="GO:0030014">
    <property type="term" value="C:CCR4-NOT complex"/>
    <property type="evidence" value="ECO:0007669"/>
    <property type="project" value="InterPro"/>
</dbReference>
<keyword evidence="2" id="KW-1185">Reference proteome</keyword>
<protein>
    <recommendedName>
        <fullName evidence="3">CCR4-NOT transcription complex subunit 9</fullName>
    </recommendedName>
</protein>
<dbReference type="Pfam" id="PF04078">
    <property type="entry name" value="Rcd1"/>
    <property type="match status" value="1"/>
</dbReference>
<dbReference type="Gene3D" id="1.25.10.10">
    <property type="entry name" value="Leucine-rich Repeat Variant"/>
    <property type="match status" value="1"/>
</dbReference>
<organism evidence="1 2">
    <name type="scientific">Brassica carinata</name>
    <name type="common">Ethiopian mustard</name>
    <name type="synonym">Abyssinian cabbage</name>
    <dbReference type="NCBI Taxonomy" id="52824"/>
    <lineage>
        <taxon>Eukaryota</taxon>
        <taxon>Viridiplantae</taxon>
        <taxon>Streptophyta</taxon>
        <taxon>Embryophyta</taxon>
        <taxon>Tracheophyta</taxon>
        <taxon>Spermatophyta</taxon>
        <taxon>Magnoliopsida</taxon>
        <taxon>eudicotyledons</taxon>
        <taxon>Gunneridae</taxon>
        <taxon>Pentapetalae</taxon>
        <taxon>rosids</taxon>
        <taxon>malvids</taxon>
        <taxon>Brassicales</taxon>
        <taxon>Brassicaceae</taxon>
        <taxon>Brassiceae</taxon>
        <taxon>Brassica</taxon>
    </lineage>
</organism>
<dbReference type="PANTHER" id="PTHR12262">
    <property type="entry name" value="CCR4-NOT TRANSCRIPTION COMPLEX SUBUNIT 9"/>
    <property type="match status" value="1"/>
</dbReference>
<dbReference type="GO" id="GO:0006402">
    <property type="term" value="P:mRNA catabolic process"/>
    <property type="evidence" value="ECO:0007669"/>
    <property type="project" value="InterPro"/>
</dbReference>
<dbReference type="EMBL" id="JAAMPC010000001">
    <property type="protein sequence ID" value="KAG2332795.1"/>
    <property type="molecule type" value="Genomic_DNA"/>
</dbReference>
<dbReference type="OrthoDB" id="1065000at2759"/>
<evidence type="ECO:0000313" key="2">
    <source>
        <dbReference type="Proteomes" id="UP000886595"/>
    </source>
</evidence>
<comment type="caution">
    <text evidence="1">The sequence shown here is derived from an EMBL/GenBank/DDBJ whole genome shotgun (WGS) entry which is preliminary data.</text>
</comment>